<protein>
    <submittedName>
        <fullName evidence="7">DNA-binding transcriptional regulator LsrR, DeoR family</fullName>
    </submittedName>
</protein>
<evidence type="ECO:0000256" key="4">
    <source>
        <dbReference type="ARBA" id="ARBA00023163"/>
    </source>
</evidence>
<evidence type="ECO:0000256" key="2">
    <source>
        <dbReference type="ARBA" id="ARBA00023015"/>
    </source>
</evidence>
<evidence type="ECO:0000313" key="7">
    <source>
        <dbReference type="EMBL" id="SDX68692.1"/>
    </source>
</evidence>
<dbReference type="EMBL" id="FNOU01000005">
    <property type="protein sequence ID" value="SDX68692.1"/>
    <property type="molecule type" value="Genomic_DNA"/>
</dbReference>
<keyword evidence="2" id="KW-0805">Transcription regulation</keyword>
<dbReference type="PANTHER" id="PTHR34294">
    <property type="entry name" value="TRANSCRIPTIONAL REGULATOR-RELATED"/>
    <property type="match status" value="1"/>
</dbReference>
<evidence type="ECO:0000313" key="8">
    <source>
        <dbReference type="Proteomes" id="UP000199652"/>
    </source>
</evidence>
<dbReference type="InterPro" id="IPR007324">
    <property type="entry name" value="Sugar-bd_dom_put"/>
</dbReference>
<dbReference type="Proteomes" id="UP000199652">
    <property type="component" value="Unassembled WGS sequence"/>
</dbReference>
<dbReference type="GO" id="GO:0006352">
    <property type="term" value="P:DNA-templated transcription initiation"/>
    <property type="evidence" value="ECO:0007669"/>
    <property type="project" value="InterPro"/>
</dbReference>
<organism evidence="7 8">
    <name type="scientific">Eubacterium barkeri</name>
    <name type="common">Clostridium barkeri</name>
    <dbReference type="NCBI Taxonomy" id="1528"/>
    <lineage>
        <taxon>Bacteria</taxon>
        <taxon>Bacillati</taxon>
        <taxon>Bacillota</taxon>
        <taxon>Clostridia</taxon>
        <taxon>Eubacteriales</taxon>
        <taxon>Eubacteriaceae</taxon>
        <taxon>Eubacterium</taxon>
    </lineage>
</organism>
<dbReference type="InterPro" id="IPR051054">
    <property type="entry name" value="SorC_transcr_regulators"/>
</dbReference>
<gene>
    <name evidence="7" type="ORF">SAMN04488579_10596</name>
</gene>
<dbReference type="InterPro" id="IPR037171">
    <property type="entry name" value="NagB/RpiA_transferase-like"/>
</dbReference>
<sequence length="328" mass="36720">MRSEVYNQSICLMNEVVYYYYLQKNTMVEISEKLGISKSTVSRLLKRAEEENVISFQMAPDPLECIHLEQTISDRFNLDTVLVTPVNLTTGPVSPDTIKKQVALEGARYLQRIITDDDIIGFTWGGTMYHLIQYLNPCRRKGAKIITLHGSIANCNPKFAVDTLVKRAAMAFGGKNISLCRNGLLDAQEMAKLVESDYYHQIQHIFSHIDIAISGVGALYPDITTPLATTDYLTPSELKELTDQGAYCDLLLRFIDRNGQECNTSMKDRTYSIDIETYKKIPKKVIVASGREKASSLLALINGKLLNVLIIDQILAKALLSWSNTALA</sequence>
<feature type="domain" description="RNA polymerase sigma-70 region 4" evidence="6">
    <location>
        <begin position="15"/>
        <end position="48"/>
    </location>
</feature>
<dbReference type="AlphaFoldDB" id="A0A1H3DQ86"/>
<dbReference type="SUPFAM" id="SSF100950">
    <property type="entry name" value="NagB/RpiA/CoA transferase-like"/>
    <property type="match status" value="1"/>
</dbReference>
<dbReference type="SUPFAM" id="SSF88659">
    <property type="entry name" value="Sigma3 and sigma4 domains of RNA polymerase sigma factors"/>
    <property type="match status" value="1"/>
</dbReference>
<evidence type="ECO:0000259" key="6">
    <source>
        <dbReference type="Pfam" id="PF04545"/>
    </source>
</evidence>
<reference evidence="8" key="1">
    <citation type="submission" date="2016-10" db="EMBL/GenBank/DDBJ databases">
        <authorList>
            <person name="Varghese N."/>
            <person name="Submissions S."/>
        </authorList>
    </citation>
    <scope>NUCLEOTIDE SEQUENCE [LARGE SCALE GENOMIC DNA]</scope>
    <source>
        <strain evidence="8">VPI 5359</strain>
    </source>
</reference>
<dbReference type="Gene3D" id="1.10.10.60">
    <property type="entry name" value="Homeodomain-like"/>
    <property type="match status" value="1"/>
</dbReference>
<dbReference type="InterPro" id="IPR007630">
    <property type="entry name" value="RNA_pol_sigma70_r4"/>
</dbReference>
<dbReference type="OrthoDB" id="58802at2"/>
<keyword evidence="8" id="KW-1185">Reference proteome</keyword>
<dbReference type="RefSeq" id="WP_090243998.1">
    <property type="nucleotide sequence ID" value="NZ_FNOU01000005.1"/>
</dbReference>
<dbReference type="GO" id="GO:0030246">
    <property type="term" value="F:carbohydrate binding"/>
    <property type="evidence" value="ECO:0007669"/>
    <property type="project" value="InterPro"/>
</dbReference>
<feature type="domain" description="Sugar-binding" evidence="5">
    <location>
        <begin position="63"/>
        <end position="321"/>
    </location>
</feature>
<dbReference type="Pfam" id="PF04198">
    <property type="entry name" value="Sugar-bind"/>
    <property type="match status" value="1"/>
</dbReference>
<keyword evidence="3 7" id="KW-0238">DNA-binding</keyword>
<dbReference type="STRING" id="1528.SAMN04488579_10596"/>
<dbReference type="Gene3D" id="3.40.50.1360">
    <property type="match status" value="1"/>
</dbReference>
<evidence type="ECO:0000259" key="5">
    <source>
        <dbReference type="Pfam" id="PF04198"/>
    </source>
</evidence>
<evidence type="ECO:0000256" key="1">
    <source>
        <dbReference type="ARBA" id="ARBA00010466"/>
    </source>
</evidence>
<evidence type="ECO:0000256" key="3">
    <source>
        <dbReference type="ARBA" id="ARBA00023125"/>
    </source>
</evidence>
<dbReference type="PANTHER" id="PTHR34294:SF1">
    <property type="entry name" value="TRANSCRIPTIONAL REGULATOR LSRR"/>
    <property type="match status" value="1"/>
</dbReference>
<dbReference type="GO" id="GO:0003677">
    <property type="term" value="F:DNA binding"/>
    <property type="evidence" value="ECO:0007669"/>
    <property type="project" value="UniProtKB-KW"/>
</dbReference>
<proteinExistence type="inferred from homology"/>
<dbReference type="InterPro" id="IPR013324">
    <property type="entry name" value="RNA_pol_sigma_r3/r4-like"/>
</dbReference>
<name>A0A1H3DQ86_EUBBA</name>
<dbReference type="Pfam" id="PF04545">
    <property type="entry name" value="Sigma70_r4"/>
    <property type="match status" value="1"/>
</dbReference>
<keyword evidence="4" id="KW-0804">Transcription</keyword>
<comment type="similarity">
    <text evidence="1">Belongs to the SorC transcriptional regulatory family.</text>
</comment>
<accession>A0A1H3DQ86</accession>
<dbReference type="GO" id="GO:0003700">
    <property type="term" value="F:DNA-binding transcription factor activity"/>
    <property type="evidence" value="ECO:0007669"/>
    <property type="project" value="InterPro"/>
</dbReference>